<dbReference type="PROSITE" id="PS00109">
    <property type="entry name" value="PROTEIN_KINASE_TYR"/>
    <property type="match status" value="1"/>
</dbReference>
<feature type="compositionally biased region" description="Basic and acidic residues" evidence="1">
    <location>
        <begin position="209"/>
        <end position="222"/>
    </location>
</feature>
<dbReference type="InterPro" id="IPR011009">
    <property type="entry name" value="Kinase-like_dom_sf"/>
</dbReference>
<feature type="region of interest" description="Disordered" evidence="1">
    <location>
        <begin position="1"/>
        <end position="25"/>
    </location>
</feature>
<dbReference type="GO" id="GO:0004672">
    <property type="term" value="F:protein kinase activity"/>
    <property type="evidence" value="ECO:0007669"/>
    <property type="project" value="InterPro"/>
</dbReference>
<dbReference type="Gene3D" id="1.10.510.10">
    <property type="entry name" value="Transferase(Phosphotransferase) domain 1"/>
    <property type="match status" value="1"/>
</dbReference>
<feature type="region of interest" description="Disordered" evidence="1">
    <location>
        <begin position="404"/>
        <end position="426"/>
    </location>
</feature>
<dbReference type="InterPro" id="IPR040976">
    <property type="entry name" value="Pkinase_fungal"/>
</dbReference>
<feature type="region of interest" description="Disordered" evidence="1">
    <location>
        <begin position="204"/>
        <end position="286"/>
    </location>
</feature>
<dbReference type="Proteomes" id="UP000518752">
    <property type="component" value="Unassembled WGS sequence"/>
</dbReference>
<proteinExistence type="predicted"/>
<evidence type="ECO:0000313" key="4">
    <source>
        <dbReference type="Proteomes" id="UP000518752"/>
    </source>
</evidence>
<evidence type="ECO:0000256" key="1">
    <source>
        <dbReference type="SAM" id="MobiDB-lite"/>
    </source>
</evidence>
<feature type="compositionally biased region" description="Basic residues" evidence="1">
    <location>
        <begin position="404"/>
        <end position="418"/>
    </location>
</feature>
<dbReference type="SUPFAM" id="SSF56112">
    <property type="entry name" value="Protein kinase-like (PK-like)"/>
    <property type="match status" value="1"/>
</dbReference>
<protein>
    <recommendedName>
        <fullName evidence="2">Protein kinase domain-containing protein</fullName>
    </recommendedName>
</protein>
<dbReference type="OrthoDB" id="5569250at2759"/>
<dbReference type="AlphaFoldDB" id="A0A8H5LSE7"/>
<dbReference type="PANTHER" id="PTHR38248:SF2">
    <property type="entry name" value="FUNK1 11"/>
    <property type="match status" value="1"/>
</dbReference>
<dbReference type="PROSITE" id="PS50011">
    <property type="entry name" value="PROTEIN_KINASE_DOM"/>
    <property type="match status" value="1"/>
</dbReference>
<sequence length="790" mass="89577">MRSMSQRTPTEPKTPPKQAGELQKIQTTPNSYHSNSYIIEGTAAPLYVPDVERHLKEDVQKSLVVPIESFIKVVLDMHNDGWVPKYLSQRQQKIIEGVFAELVSTATDPGKEEELYPSIVNLCNGAGNQQTIKNNDKKLFYVQDPCIVRGYMINLKPDLSAIYRRLLSGEKNLKETEQKNRIAENMVFGLMLLFFEIKKENGSALGYGPKREQKSIPDKVEPTKSSTSGSRREQKSAVLEQQPEATRQVSGPSASDRVTRSMTRSRSEIDSPDPAGGPDEPEEPDPAVEELMLSKKRRDLTLQCARYGKALLSTGLVRSHGLGMAMDAGTDRILFQLQYYDHSLLLRSKPIDLKIPQLKNLFIAIISRVLALSQEELGILPQFNPNFFAERKIQTMGKRKGRVASGKKKNVAGKGKGRSVKEAPNPKTLEGTQFSLIFNGDIQRDFIVERLIYKADGILGRGSTILLATCEEDGGGDWTGKQFAVKLSFPAETRQPEHVLVNHALDLATNGHKWALLHLPHIYDCLTIPFAEGTVQYRLKQAIPDYEERVLRIMVSEPLYSLNKLKSAEEAAQVFYDILHIHHWLYEDAKIFHRDLSMGNIMFRRQNGKVYGVLNDFDLSSSLPLKGQPSSNWRTGTRPYMAFDLLDQEWHDADRGPLYRHDLESLFFIILILSCHNESPSRPLAFKKRPFHAWFSADDLTVSNQKYTFFTRTKPLPIQEYFESFRTWLEPIRDCFGVGYALRSALRSRESNAEEQETLLGNVTYAKLDEIMCSFGGRKLEKRSPFVVGQ</sequence>
<accession>A0A8H5LSE7</accession>
<feature type="compositionally biased region" description="Polar residues" evidence="1">
    <location>
        <begin position="1"/>
        <end position="11"/>
    </location>
</feature>
<dbReference type="PANTHER" id="PTHR38248">
    <property type="entry name" value="FUNK1 6"/>
    <property type="match status" value="1"/>
</dbReference>
<feature type="compositionally biased region" description="Polar residues" evidence="1">
    <location>
        <begin position="243"/>
        <end position="253"/>
    </location>
</feature>
<dbReference type="Pfam" id="PF17667">
    <property type="entry name" value="Pkinase_fungal"/>
    <property type="match status" value="1"/>
</dbReference>
<dbReference type="SMART" id="SM00220">
    <property type="entry name" value="S_TKc"/>
    <property type="match status" value="1"/>
</dbReference>
<dbReference type="InterPro" id="IPR000719">
    <property type="entry name" value="Prot_kinase_dom"/>
</dbReference>
<feature type="domain" description="Protein kinase" evidence="2">
    <location>
        <begin position="453"/>
        <end position="759"/>
    </location>
</feature>
<gene>
    <name evidence="3" type="ORF">D9757_010978</name>
</gene>
<evidence type="ECO:0000259" key="2">
    <source>
        <dbReference type="PROSITE" id="PS50011"/>
    </source>
</evidence>
<name>A0A8H5LSE7_9AGAR</name>
<comment type="caution">
    <text evidence="3">The sequence shown here is derived from an EMBL/GenBank/DDBJ whole genome shotgun (WGS) entry which is preliminary data.</text>
</comment>
<organism evidence="3 4">
    <name type="scientific">Collybiopsis confluens</name>
    <dbReference type="NCBI Taxonomy" id="2823264"/>
    <lineage>
        <taxon>Eukaryota</taxon>
        <taxon>Fungi</taxon>
        <taxon>Dikarya</taxon>
        <taxon>Basidiomycota</taxon>
        <taxon>Agaricomycotina</taxon>
        <taxon>Agaricomycetes</taxon>
        <taxon>Agaricomycetidae</taxon>
        <taxon>Agaricales</taxon>
        <taxon>Marasmiineae</taxon>
        <taxon>Omphalotaceae</taxon>
        <taxon>Collybiopsis</taxon>
    </lineage>
</organism>
<dbReference type="EMBL" id="JAACJN010000141">
    <property type="protein sequence ID" value="KAF5367674.1"/>
    <property type="molecule type" value="Genomic_DNA"/>
</dbReference>
<keyword evidence="4" id="KW-1185">Reference proteome</keyword>
<dbReference type="InterPro" id="IPR008266">
    <property type="entry name" value="Tyr_kinase_AS"/>
</dbReference>
<reference evidence="3 4" key="1">
    <citation type="journal article" date="2020" name="ISME J.">
        <title>Uncovering the hidden diversity of litter-decomposition mechanisms in mushroom-forming fungi.</title>
        <authorList>
            <person name="Floudas D."/>
            <person name="Bentzer J."/>
            <person name="Ahren D."/>
            <person name="Johansson T."/>
            <person name="Persson P."/>
            <person name="Tunlid A."/>
        </authorList>
    </citation>
    <scope>NUCLEOTIDE SEQUENCE [LARGE SCALE GENOMIC DNA]</scope>
    <source>
        <strain evidence="3 4">CBS 406.79</strain>
    </source>
</reference>
<evidence type="ECO:0000313" key="3">
    <source>
        <dbReference type="EMBL" id="KAF5367674.1"/>
    </source>
</evidence>
<dbReference type="GO" id="GO:0005524">
    <property type="term" value="F:ATP binding"/>
    <property type="evidence" value="ECO:0007669"/>
    <property type="project" value="InterPro"/>
</dbReference>